<feature type="compositionally biased region" description="Low complexity" evidence="3">
    <location>
        <begin position="136"/>
        <end position="154"/>
    </location>
</feature>
<dbReference type="GO" id="GO:0005925">
    <property type="term" value="C:focal adhesion"/>
    <property type="evidence" value="ECO:0007669"/>
    <property type="project" value="UniProtKB-SubCell"/>
</dbReference>
<feature type="compositionally biased region" description="Polar residues" evidence="3">
    <location>
        <begin position="82"/>
        <end position="91"/>
    </location>
</feature>
<reference evidence="5" key="1">
    <citation type="journal article" date="2014" name="PLoS Negl. Trop. Dis.">
        <title>An updated insight into the Sialotranscriptome of Triatoma infestans: developmental stage and geographic variations.</title>
        <authorList>
            <person name="Schwarz A."/>
            <person name="Medrano-Mercado N."/>
            <person name="Schaub G.A."/>
            <person name="Struchiner C.J."/>
            <person name="Bargues M.D."/>
            <person name="Levy M.Z."/>
            <person name="Ribeiro J.M."/>
        </authorList>
    </citation>
    <scope>NUCLEOTIDE SEQUENCE</scope>
    <source>
        <strain evidence="5">Chile</strain>
        <tissue evidence="5">Salivary glands</tissue>
    </source>
</reference>
<dbReference type="InterPro" id="IPR038319">
    <property type="entry name" value="Serine_rich_sf"/>
</dbReference>
<dbReference type="Gene3D" id="2.30.30.40">
    <property type="entry name" value="SH3 Domains"/>
    <property type="match status" value="1"/>
</dbReference>
<dbReference type="InterPro" id="IPR001452">
    <property type="entry name" value="SH3_domain"/>
</dbReference>
<evidence type="ECO:0000256" key="2">
    <source>
        <dbReference type="PROSITE-ProRule" id="PRU00192"/>
    </source>
</evidence>
<keyword evidence="1 2" id="KW-0728">SH3 domain</keyword>
<evidence type="ECO:0000313" key="5">
    <source>
        <dbReference type="EMBL" id="JAC14245.1"/>
    </source>
</evidence>
<protein>
    <recommendedName>
        <fullName evidence="4">SH3 domain-containing protein</fullName>
    </recommendedName>
</protein>
<evidence type="ECO:0000259" key="4">
    <source>
        <dbReference type="PROSITE" id="PS50002"/>
    </source>
</evidence>
<feature type="region of interest" description="Disordered" evidence="3">
    <location>
        <begin position="70"/>
        <end position="91"/>
    </location>
</feature>
<organism evidence="5">
    <name type="scientific">Triatoma infestans</name>
    <name type="common">Assassin bug</name>
    <dbReference type="NCBI Taxonomy" id="30076"/>
    <lineage>
        <taxon>Eukaryota</taxon>
        <taxon>Metazoa</taxon>
        <taxon>Ecdysozoa</taxon>
        <taxon>Arthropoda</taxon>
        <taxon>Hexapoda</taxon>
        <taxon>Insecta</taxon>
        <taxon>Pterygota</taxon>
        <taxon>Neoptera</taxon>
        <taxon>Paraneoptera</taxon>
        <taxon>Hemiptera</taxon>
        <taxon>Heteroptera</taxon>
        <taxon>Panheteroptera</taxon>
        <taxon>Cimicomorpha</taxon>
        <taxon>Reduviidae</taxon>
        <taxon>Triatominae</taxon>
        <taxon>Triatoma</taxon>
    </lineage>
</organism>
<dbReference type="FunFam" id="2.30.30.40:FF:000009">
    <property type="entry name" value="Breast cancer anti-estrogen resistance 1"/>
    <property type="match status" value="1"/>
</dbReference>
<dbReference type="SMART" id="SM00326">
    <property type="entry name" value="SH3"/>
    <property type="match status" value="1"/>
</dbReference>
<dbReference type="PROSITE" id="PS50002">
    <property type="entry name" value="SH3"/>
    <property type="match status" value="1"/>
</dbReference>
<feature type="domain" description="SH3" evidence="4">
    <location>
        <begin position="8"/>
        <end position="70"/>
    </location>
</feature>
<dbReference type="GO" id="GO:0016477">
    <property type="term" value="P:cell migration"/>
    <property type="evidence" value="ECO:0007669"/>
    <property type="project" value="TreeGrafter"/>
</dbReference>
<dbReference type="AlphaFoldDB" id="A0A023EY36"/>
<dbReference type="Pfam" id="PF14604">
    <property type="entry name" value="SH3_9"/>
    <property type="match status" value="1"/>
</dbReference>
<dbReference type="InterPro" id="IPR036028">
    <property type="entry name" value="SH3-like_dom_sf"/>
</dbReference>
<dbReference type="GO" id="GO:0007155">
    <property type="term" value="P:cell adhesion"/>
    <property type="evidence" value="ECO:0007669"/>
    <property type="project" value="UniProtKB-KW"/>
</dbReference>
<dbReference type="EMBL" id="GBBI01004467">
    <property type="protein sequence ID" value="JAC14245.1"/>
    <property type="molecule type" value="mRNA"/>
</dbReference>
<dbReference type="GO" id="GO:0007169">
    <property type="term" value="P:cell surface receptor protein tyrosine kinase signaling pathway"/>
    <property type="evidence" value="ECO:0007669"/>
    <property type="project" value="TreeGrafter"/>
</dbReference>
<dbReference type="GO" id="GO:0005737">
    <property type="term" value="C:cytoplasm"/>
    <property type="evidence" value="ECO:0007669"/>
    <property type="project" value="UniProtKB-SubCell"/>
</dbReference>
<dbReference type="GO" id="GO:0005886">
    <property type="term" value="C:plasma membrane"/>
    <property type="evidence" value="ECO:0007669"/>
    <property type="project" value="TreeGrafter"/>
</dbReference>
<sequence>MPQLRDTDMPQYCIALYDNVADSFDELSFKTGDILLVVEQESVGHEGWIVCSTKGRKGICPRNRLRMLTEAEQDSLRDSKRSSTNKATEQSYLYDMPQPIGLQDNLQYDVPQLSTQSLAFGESYDVPKPIGGGGSLTPSSSVSSLTTDSNRSSLIQQDYDVPRPARPHINPHCLYDVPKGGGEVMLEMNYALELLGRLESDVTSGISGLVGVATIGWRSRANLEPRLSELRWSVSRLSSSLHELTSFCQSVRAAHHDKGLGGKLGPLVANLTKADLLVKECCQKLECIGWNAGKLAVEDPDIHQPDELDTLVSCAAALTDDIRQVTSFIQGNATLLFKKNAPVGQESVYINLEDKSAKEEDAAVKVQESTNNEEQIQEPFSENDKTVLDFYSGIIIQHAGLFMQEIELLLNAVTQNRPPKVFLLQAKCVVTSCQRVVQLADTVERSLSSLSLKRDLEFSTQRLSEALTTVGHQTRNAAVNFPSVSSVQSMVNSVVDLANSASRLRQAILVH</sequence>
<evidence type="ECO:0000256" key="1">
    <source>
        <dbReference type="ARBA" id="ARBA00022443"/>
    </source>
</evidence>
<dbReference type="PANTHER" id="PTHR10654">
    <property type="entry name" value="CAS SCAFFOLDING PROTEIN"/>
    <property type="match status" value="1"/>
</dbReference>
<dbReference type="PANTHER" id="PTHR10654:SF18">
    <property type="entry name" value="IP17195P"/>
    <property type="match status" value="1"/>
</dbReference>
<evidence type="ECO:0000256" key="3">
    <source>
        <dbReference type="SAM" id="MobiDB-lite"/>
    </source>
</evidence>
<proteinExistence type="evidence at transcript level"/>
<dbReference type="InterPro" id="IPR037362">
    <property type="entry name" value="CAS_fam"/>
</dbReference>
<dbReference type="Gene3D" id="1.20.120.830">
    <property type="entry name" value="Serine-rich domain"/>
    <property type="match status" value="1"/>
</dbReference>
<dbReference type="PRINTS" id="PR00452">
    <property type="entry name" value="SH3DOMAIN"/>
</dbReference>
<name>A0A023EY36_TRIIF</name>
<dbReference type="Pfam" id="PF08824">
    <property type="entry name" value="Serine_rich"/>
    <property type="match status" value="1"/>
</dbReference>
<dbReference type="Gene3D" id="1.20.120.230">
    <property type="entry name" value="Alpha-catenin/vinculin-like"/>
    <property type="match status" value="1"/>
</dbReference>
<dbReference type="SUPFAM" id="SSF50044">
    <property type="entry name" value="SH3-domain"/>
    <property type="match status" value="1"/>
</dbReference>
<feature type="region of interest" description="Disordered" evidence="3">
    <location>
        <begin position="129"/>
        <end position="156"/>
    </location>
</feature>
<accession>A0A023EY36</accession>
<dbReference type="InterPro" id="IPR014928">
    <property type="entry name" value="Serine_rich_dom"/>
</dbReference>